<dbReference type="SUPFAM" id="SSF53756">
    <property type="entry name" value="UDP-Glycosyltransferase/glycogen phosphorylase"/>
    <property type="match status" value="1"/>
</dbReference>
<sequence length="471" mass="53428">MNEQTAFDGALLRRFYDSFRTITYHRVPVFRYLHYSFLFFARNRWKLNWAKDNLPGLKSEMAQITDTALYHQFDEPYQYDPHPDGVILMRGGFGDIASSHLPKERFVLLSPNQAEVDVIHRNRPDLAALNIESYYRPNPRAVELLNQQIAKVIQKQQNDPIFGSADLLRWLYGKTPEIVRVFDAVHSIFETLNIGAVLTISSIVWMDCALNLFAKANRIPSFTLQHGLIVERDLFCHIPIGATQKMVWGNAVAQWYQKLGFPASRLSVIGSPRFDVIFNRKWCGKQELCQKLGINPTQKIMVYATGTEMKTIVPLIVNGLRSIPGLYLVMLLHPAESALVPQYEQLAAGYSNCKVVRFGQISLYDALSGADFFITHCSTAGLEAMLFQLPVITVEPLSSYFSYGELGASLRVTTSAELNETILKLMNDADFRKNAIQRYQQFIAQYCIPDGDASKRLFDQLKMVCRSGGVV</sequence>
<dbReference type="EMBL" id="SLUN01000011">
    <property type="protein sequence ID" value="TCL69961.1"/>
    <property type="molecule type" value="Genomic_DNA"/>
</dbReference>
<name>A0A4R1RTU5_HYDET</name>
<dbReference type="Proteomes" id="UP000295008">
    <property type="component" value="Unassembled WGS sequence"/>
</dbReference>
<dbReference type="AlphaFoldDB" id="A0A4R1RTU5"/>
<protein>
    <submittedName>
        <fullName evidence="1">Uncharacterized protein</fullName>
    </submittedName>
</protein>
<keyword evidence="2" id="KW-1185">Reference proteome</keyword>
<reference evidence="1 2" key="1">
    <citation type="submission" date="2019-03" db="EMBL/GenBank/DDBJ databases">
        <title>Genomic Encyclopedia of Type Strains, Phase IV (KMG-IV): sequencing the most valuable type-strain genomes for metagenomic binning, comparative biology and taxonomic classification.</title>
        <authorList>
            <person name="Goeker M."/>
        </authorList>
    </citation>
    <scope>NUCLEOTIDE SEQUENCE [LARGE SCALE GENOMIC DNA]</scope>
    <source>
        <strain evidence="1 2">LX-B</strain>
    </source>
</reference>
<gene>
    <name evidence="1" type="ORF">EDC14_101183</name>
</gene>
<accession>A0A4R1RTU5</accession>
<comment type="caution">
    <text evidence="1">The sequence shown here is derived from an EMBL/GenBank/DDBJ whole genome shotgun (WGS) entry which is preliminary data.</text>
</comment>
<evidence type="ECO:0000313" key="1">
    <source>
        <dbReference type="EMBL" id="TCL69961.1"/>
    </source>
</evidence>
<proteinExistence type="predicted"/>
<dbReference type="Gene3D" id="3.40.50.12580">
    <property type="match status" value="1"/>
</dbReference>
<evidence type="ECO:0000313" key="2">
    <source>
        <dbReference type="Proteomes" id="UP000295008"/>
    </source>
</evidence>
<dbReference type="RefSeq" id="WP_132014284.1">
    <property type="nucleotide sequence ID" value="NZ_SLUN01000011.1"/>
</dbReference>
<dbReference type="OrthoDB" id="2622399at2"/>
<dbReference type="InterPro" id="IPR043148">
    <property type="entry name" value="TagF_C"/>
</dbReference>
<organism evidence="1 2">
    <name type="scientific">Hydrogenispora ethanolica</name>
    <dbReference type="NCBI Taxonomy" id="1082276"/>
    <lineage>
        <taxon>Bacteria</taxon>
        <taxon>Bacillati</taxon>
        <taxon>Bacillota</taxon>
        <taxon>Hydrogenispora</taxon>
    </lineage>
</organism>